<evidence type="ECO:0000256" key="5">
    <source>
        <dbReference type="SAM" id="MobiDB-lite"/>
    </source>
</evidence>
<feature type="compositionally biased region" description="Acidic residues" evidence="5">
    <location>
        <begin position="809"/>
        <end position="821"/>
    </location>
</feature>
<evidence type="ECO:0000313" key="7">
    <source>
        <dbReference type="EMBL" id="RZF32308.1"/>
    </source>
</evidence>
<dbReference type="STRING" id="195883.A0A482WFR5"/>
<feature type="compositionally biased region" description="Polar residues" evidence="5">
    <location>
        <begin position="597"/>
        <end position="614"/>
    </location>
</feature>
<keyword evidence="3 4" id="KW-0440">LIM domain</keyword>
<feature type="compositionally biased region" description="Polar residues" evidence="5">
    <location>
        <begin position="976"/>
        <end position="994"/>
    </location>
</feature>
<dbReference type="Proteomes" id="UP000291343">
    <property type="component" value="Unassembled WGS sequence"/>
</dbReference>
<dbReference type="InterPro" id="IPR001781">
    <property type="entry name" value="Znf_LIM"/>
</dbReference>
<evidence type="ECO:0000256" key="1">
    <source>
        <dbReference type="ARBA" id="ARBA00022723"/>
    </source>
</evidence>
<feature type="compositionally biased region" description="Low complexity" evidence="5">
    <location>
        <begin position="468"/>
        <end position="479"/>
    </location>
</feature>
<dbReference type="OrthoDB" id="25654at2759"/>
<protein>
    <recommendedName>
        <fullName evidence="6">LIM zinc-binding domain-containing protein</fullName>
    </recommendedName>
</protein>
<dbReference type="SUPFAM" id="SSF57716">
    <property type="entry name" value="Glucocorticoid receptor-like (DNA-binding domain)"/>
    <property type="match status" value="4"/>
</dbReference>
<keyword evidence="2 4" id="KW-0862">Zinc</keyword>
<dbReference type="SMART" id="SM00132">
    <property type="entry name" value="LIM"/>
    <property type="match status" value="2"/>
</dbReference>
<sequence length="1334" mass="148291">MNKKGFVDEVMKGKGDTLSGRTEMAGVAQNSVVSSESAGVVFEPDVSSSDSLSFSLNSAEDGTSLQDLIDSELAIRISTAKQINTDTNVNLLDPDIDKDTNRQFIMNESEHTSMNFVNNNDIVNTNTDNKINGSLTPTENNEKCSIVDIAKKQTTEDVVHLDLLNGTVDTDTNKPQETSDLLIDISNNTDETPVAKIDSPVLIDIKISTPEETTIDTDNLNSPSVEITELSDDCMSNNIPQPLIEEDKGDSDVAKSSSEAASSLIDAVIPVFKDPLPPTSNDDFDTWTTVAEATTEPTEETATLVDTSPVIVEDLEIKKPEEKAEEELVVIESVTSTKKTESETKSSIFEAVSCTREIVIIEQTTTTTTNGPQAVDQADASPVSVQHAVCNFVGSNKSKDNTESSESVITEKTVKKKKSSEGGETTATKTKKTKKTKKSEEKENHISVVIHRPITNGYSTLPNYTKQNSNKSLSPTSSPSITFVEEDDLSNVCVRDLKQTYCSEAAKTLSKVTKPCEEPVTAPVPIKELRRSFGDLHKACENAELTTPEPPAINNSQKARSLGDLRCLSEVPPKQSNHTGVSVKALAASYWSLVNHESSTTSSPRNSMTLPSRTSSSSSSKSSFSKFDQLQKKTLLHVRSSDSSRAQKAFGGAGEPAATNHNVVNPSCKSCGKTVFAMEQVKAERSVWHKNCFRCNECNKQLTLDIYSSHEGVLYCKPHFRELFKPKAVVENDDEPASDKPDLGLEELNSLNVKSRFQAFEKPAVENGHDSQPSSINVKRSPSILSKLAKFQKKGMDIGVTDESLNGIDYEESSSSGEEEDGKASVRKDGVVRGTKAIERPTAFGKMEDVKRTWESGQALRKEEWLEERKLEKHSIRSRLFMGKQGKMKEMYEQAVAESEGGKGVAGAKKEVEGLRSDKARAVREKFERGEVLPSDDEDDETHKNKNNAEDMSVFEEGISKKSRSLFLEMDANVAKTKQSTPVPQPVQHQNSLDATRRARDVYINKRQVSTEDVVKSSDRVEDVTVETADVSNKFKFFETYKPPEKEKRSFRFTPPREGQVKTESPEREIYRDPNVVRSEDANEEDEAVVKRSMTTSKMLSIFRQMEEAKETVPDGPKPLKRFTPPPDYKEEEESEEEEEESEEEESEEEESEEETNGIVRASDKIEDEFLKQAQNAARAKSLKEKFEHWEPEKQSKNNAINMLDSDQASLDSTKSLRAHFESLKSEQPKEKSRPKVNRFVDPTQSMSVCAACDTKVYILERVETNGKVFHKKCFRCTQCSCVLRMETYTLNNGQLYCLPHFKQLFIVKGNYDEGFGSDQHKRKWEAAIVNGSH</sequence>
<dbReference type="GO" id="GO:0046872">
    <property type="term" value="F:metal ion binding"/>
    <property type="evidence" value="ECO:0007669"/>
    <property type="project" value="UniProtKB-KW"/>
</dbReference>
<evidence type="ECO:0000256" key="3">
    <source>
        <dbReference type="ARBA" id="ARBA00023038"/>
    </source>
</evidence>
<feature type="domain" description="LIM zinc-binding" evidence="6">
    <location>
        <begin position="666"/>
        <end position="726"/>
    </location>
</feature>
<evidence type="ECO:0000313" key="8">
    <source>
        <dbReference type="Proteomes" id="UP000291343"/>
    </source>
</evidence>
<dbReference type="PROSITE" id="PS00478">
    <property type="entry name" value="LIM_DOMAIN_1"/>
    <property type="match status" value="2"/>
</dbReference>
<dbReference type="PROSITE" id="PS50023">
    <property type="entry name" value="LIM_DOMAIN_2"/>
    <property type="match status" value="2"/>
</dbReference>
<dbReference type="FunFam" id="2.10.110.10:FF:000002">
    <property type="entry name" value="LIM domain and actin-binding 1"/>
    <property type="match status" value="1"/>
</dbReference>
<feature type="region of interest" description="Disordered" evidence="5">
    <location>
        <begin position="923"/>
        <end position="954"/>
    </location>
</feature>
<feature type="compositionally biased region" description="Polar residues" evidence="5">
    <location>
        <begin position="456"/>
        <end position="467"/>
    </location>
</feature>
<comment type="caution">
    <text evidence="7">The sequence shown here is derived from an EMBL/GenBank/DDBJ whole genome shotgun (WGS) entry which is preliminary data.</text>
</comment>
<reference evidence="7 8" key="1">
    <citation type="journal article" date="2017" name="Gigascience">
        <title>Genome sequence of the small brown planthopper, Laodelphax striatellus.</title>
        <authorList>
            <person name="Zhu J."/>
            <person name="Jiang F."/>
            <person name="Wang X."/>
            <person name="Yang P."/>
            <person name="Bao Y."/>
            <person name="Zhao W."/>
            <person name="Wang W."/>
            <person name="Lu H."/>
            <person name="Wang Q."/>
            <person name="Cui N."/>
            <person name="Li J."/>
            <person name="Chen X."/>
            <person name="Luo L."/>
            <person name="Yu J."/>
            <person name="Kang L."/>
            <person name="Cui F."/>
        </authorList>
    </citation>
    <scope>NUCLEOTIDE SEQUENCE [LARGE SCALE GENOMIC DNA]</scope>
    <source>
        <strain evidence="7">Lst14</strain>
    </source>
</reference>
<evidence type="ECO:0000256" key="2">
    <source>
        <dbReference type="ARBA" id="ARBA00022833"/>
    </source>
</evidence>
<name>A0A482WFR5_LAOST</name>
<dbReference type="CDD" id="cd09445">
    <property type="entry name" value="LIM_Mical_like_2"/>
    <property type="match status" value="1"/>
</dbReference>
<feature type="compositionally biased region" description="Basic and acidic residues" evidence="5">
    <location>
        <begin position="822"/>
        <end position="839"/>
    </location>
</feature>
<dbReference type="InParanoid" id="A0A482WFR5"/>
<accession>A0A482WFR5</accession>
<feature type="region of interest" description="Disordered" evidence="5">
    <location>
        <begin position="597"/>
        <end position="624"/>
    </location>
</feature>
<feature type="compositionally biased region" description="Basic and acidic residues" evidence="5">
    <location>
        <begin position="1059"/>
        <end position="1072"/>
    </location>
</feature>
<feature type="region of interest" description="Disordered" evidence="5">
    <location>
        <begin position="394"/>
        <end position="479"/>
    </location>
</feature>
<feature type="region of interest" description="Disordered" evidence="5">
    <location>
        <begin position="1046"/>
        <end position="1163"/>
    </location>
</feature>
<dbReference type="CDD" id="cd09358">
    <property type="entry name" value="LIM_Mical_like"/>
    <property type="match status" value="1"/>
</dbReference>
<dbReference type="Pfam" id="PF00412">
    <property type="entry name" value="LIM"/>
    <property type="match status" value="2"/>
</dbReference>
<feature type="region of interest" description="Disordered" evidence="5">
    <location>
        <begin position="636"/>
        <end position="659"/>
    </location>
</feature>
<keyword evidence="8" id="KW-1185">Reference proteome</keyword>
<feature type="region of interest" description="Disordered" evidence="5">
    <location>
        <begin position="809"/>
        <end position="839"/>
    </location>
</feature>
<organism evidence="7 8">
    <name type="scientific">Laodelphax striatellus</name>
    <name type="common">Small brown planthopper</name>
    <name type="synonym">Delphax striatella</name>
    <dbReference type="NCBI Taxonomy" id="195883"/>
    <lineage>
        <taxon>Eukaryota</taxon>
        <taxon>Metazoa</taxon>
        <taxon>Ecdysozoa</taxon>
        <taxon>Arthropoda</taxon>
        <taxon>Hexapoda</taxon>
        <taxon>Insecta</taxon>
        <taxon>Pterygota</taxon>
        <taxon>Neoptera</taxon>
        <taxon>Paraneoptera</taxon>
        <taxon>Hemiptera</taxon>
        <taxon>Auchenorrhyncha</taxon>
        <taxon>Fulgoroidea</taxon>
        <taxon>Delphacidae</taxon>
        <taxon>Criomorphinae</taxon>
        <taxon>Laodelphax</taxon>
    </lineage>
</organism>
<dbReference type="PANTHER" id="PTHR24206">
    <property type="entry name" value="OS06G0237300 PROTEIN"/>
    <property type="match status" value="1"/>
</dbReference>
<dbReference type="Gene3D" id="2.10.110.10">
    <property type="entry name" value="Cysteine Rich Protein"/>
    <property type="match status" value="2"/>
</dbReference>
<feature type="region of interest" description="Disordered" evidence="5">
    <location>
        <begin position="976"/>
        <end position="999"/>
    </location>
</feature>
<feature type="domain" description="LIM zinc-binding" evidence="6">
    <location>
        <begin position="1248"/>
        <end position="1308"/>
    </location>
</feature>
<dbReference type="SMR" id="A0A482WFR5"/>
<feature type="compositionally biased region" description="Acidic residues" evidence="5">
    <location>
        <begin position="1130"/>
        <end position="1156"/>
    </location>
</feature>
<evidence type="ECO:0000256" key="4">
    <source>
        <dbReference type="PROSITE-ProRule" id="PRU00125"/>
    </source>
</evidence>
<gene>
    <name evidence="7" type="ORF">LSTR_LSTR001772</name>
</gene>
<keyword evidence="1 4" id="KW-0479">Metal-binding</keyword>
<proteinExistence type="predicted"/>
<dbReference type="EMBL" id="QKKF02037264">
    <property type="protein sequence ID" value="RZF32308.1"/>
    <property type="molecule type" value="Genomic_DNA"/>
</dbReference>
<evidence type="ECO:0000259" key="6">
    <source>
        <dbReference type="PROSITE" id="PS50023"/>
    </source>
</evidence>
<feature type="compositionally biased region" description="Low complexity" evidence="5">
    <location>
        <begin position="615"/>
        <end position="624"/>
    </location>
</feature>